<evidence type="ECO:0000313" key="1">
    <source>
        <dbReference type="EMBL" id="MCX4146499.1"/>
    </source>
</evidence>
<reference evidence="2" key="1">
    <citation type="submission" date="2022-06" db="EMBL/GenBank/DDBJ databases">
        <title>PHB producers.</title>
        <authorList>
            <person name="Besaury L."/>
        </authorList>
    </citation>
    <scope>NUCLEOTIDE SEQUENCE</scope>
    <source>
        <strain evidence="2 3">SEWS6</strain>
    </source>
</reference>
<dbReference type="EMBL" id="JAPKHW010000009">
    <property type="protein sequence ID" value="MCX4146499.1"/>
    <property type="molecule type" value="Genomic_DNA"/>
</dbReference>
<proteinExistence type="predicted"/>
<accession>A0AAP5BD28</accession>
<protein>
    <submittedName>
        <fullName evidence="2">Uncharacterized protein</fullName>
    </submittedName>
</protein>
<evidence type="ECO:0000313" key="4">
    <source>
        <dbReference type="Proteomes" id="UP001242288"/>
    </source>
</evidence>
<sequence>MSEHSSDVTAAATYSSPSPERLERIAAYARCGYFHMEYTAGMFVVPLEIPRD</sequence>
<dbReference type="Proteomes" id="UP001209412">
    <property type="component" value="Unassembled WGS sequence"/>
</dbReference>
<organism evidence="2 4">
    <name type="scientific">Paraburkholderia madseniana</name>
    <dbReference type="NCBI Taxonomy" id="2599607"/>
    <lineage>
        <taxon>Bacteria</taxon>
        <taxon>Pseudomonadati</taxon>
        <taxon>Pseudomonadota</taxon>
        <taxon>Betaproteobacteria</taxon>
        <taxon>Burkholderiales</taxon>
        <taxon>Burkholderiaceae</taxon>
        <taxon>Paraburkholderia</taxon>
    </lineage>
</organism>
<dbReference type="EMBL" id="JAMXWF010000009">
    <property type="protein sequence ID" value="MDQ6408325.1"/>
    <property type="molecule type" value="Genomic_DNA"/>
</dbReference>
<evidence type="ECO:0000313" key="3">
    <source>
        <dbReference type="Proteomes" id="UP001209412"/>
    </source>
</evidence>
<dbReference type="RefSeq" id="WP_266258140.1">
    <property type="nucleotide sequence ID" value="NZ_JAMXWF010000009.1"/>
</dbReference>
<name>A0AAP5BD28_9BURK</name>
<evidence type="ECO:0000313" key="2">
    <source>
        <dbReference type="EMBL" id="MDQ6408325.1"/>
    </source>
</evidence>
<comment type="caution">
    <text evidence="2">The sequence shown here is derived from an EMBL/GenBank/DDBJ whole genome shotgun (WGS) entry which is preliminary data.</text>
</comment>
<dbReference type="Proteomes" id="UP001242288">
    <property type="component" value="Unassembled WGS sequence"/>
</dbReference>
<dbReference type="AlphaFoldDB" id="A0AAP5BD28"/>
<gene>
    <name evidence="2" type="ORF">NIE36_14085</name>
    <name evidence="1" type="ORF">OSB80_14120</name>
</gene>
<keyword evidence="3" id="KW-1185">Reference proteome</keyword>